<evidence type="ECO:0000313" key="2">
    <source>
        <dbReference type="Proteomes" id="UP000750334"/>
    </source>
</evidence>
<evidence type="ECO:0000313" key="1">
    <source>
        <dbReference type="EMBL" id="KAG0660493.1"/>
    </source>
</evidence>
<protein>
    <submittedName>
        <fullName evidence="1">Uncharacterized protein</fullName>
    </submittedName>
</protein>
<dbReference type="OrthoDB" id="4062053at2759"/>
<dbReference type="InterPro" id="IPR057785">
    <property type="entry name" value="YLR146W-A-like"/>
</dbReference>
<organism evidence="1 2">
    <name type="scientific">Maudiozyma exigua</name>
    <name type="common">Yeast</name>
    <name type="synonym">Kazachstania exigua</name>
    <dbReference type="NCBI Taxonomy" id="34358"/>
    <lineage>
        <taxon>Eukaryota</taxon>
        <taxon>Fungi</taxon>
        <taxon>Dikarya</taxon>
        <taxon>Ascomycota</taxon>
        <taxon>Saccharomycotina</taxon>
        <taxon>Saccharomycetes</taxon>
        <taxon>Saccharomycetales</taxon>
        <taxon>Saccharomycetaceae</taxon>
        <taxon>Maudiozyma</taxon>
    </lineage>
</organism>
<dbReference type="Proteomes" id="UP000750334">
    <property type="component" value="Unassembled WGS sequence"/>
</dbReference>
<accession>A0A9P6W2E2</accession>
<reference evidence="1 2" key="1">
    <citation type="submission" date="2020-11" db="EMBL/GenBank/DDBJ databases">
        <title>Kefir isolates.</title>
        <authorList>
            <person name="Marcisauskas S."/>
            <person name="Kim Y."/>
            <person name="Blasche S."/>
        </authorList>
    </citation>
    <scope>NUCLEOTIDE SEQUENCE [LARGE SCALE GENOMIC DNA]</scope>
    <source>
        <strain evidence="1 2">OG2</strain>
    </source>
</reference>
<dbReference type="EMBL" id="PUHR01000175">
    <property type="protein sequence ID" value="KAG0660493.1"/>
    <property type="molecule type" value="Genomic_DNA"/>
</dbReference>
<proteinExistence type="predicted"/>
<dbReference type="AlphaFoldDB" id="A0A9P6W2E2"/>
<sequence length="99" mass="11046">MSSSQSGFQDSNNLEWSQLKTDSLLHSGIQATNLQELGKHDEIQSLLKESEQLQKEIGGLFNKFTDINKVIRADIDEFCQICDTSMANISASINEPLTQ</sequence>
<name>A0A9P6W2E2_MAUEX</name>
<dbReference type="Pfam" id="PF23482">
    <property type="entry name" value="YLR146W-A"/>
    <property type="match status" value="1"/>
</dbReference>
<gene>
    <name evidence="1" type="ORF">C6P45_001578</name>
</gene>
<keyword evidence="2" id="KW-1185">Reference proteome</keyword>
<comment type="caution">
    <text evidence="1">The sequence shown here is derived from an EMBL/GenBank/DDBJ whole genome shotgun (WGS) entry which is preliminary data.</text>
</comment>